<dbReference type="EMBL" id="VSWC01000014">
    <property type="protein sequence ID" value="KAA1115046.1"/>
    <property type="molecule type" value="Genomic_DNA"/>
</dbReference>
<feature type="compositionally biased region" description="Basic and acidic residues" evidence="7">
    <location>
        <begin position="3090"/>
        <end position="3100"/>
    </location>
</feature>
<feature type="compositionally biased region" description="Polar residues" evidence="7">
    <location>
        <begin position="380"/>
        <end position="398"/>
    </location>
</feature>
<feature type="compositionally biased region" description="Basic and acidic residues" evidence="7">
    <location>
        <begin position="3137"/>
        <end position="3150"/>
    </location>
</feature>
<dbReference type="GO" id="GO:0044545">
    <property type="term" value="C:NSL complex"/>
    <property type="evidence" value="ECO:0007669"/>
    <property type="project" value="TreeGrafter"/>
</dbReference>
<keyword evidence="6" id="KW-0539">Nucleus</keyword>
<feature type="region of interest" description="Disordered" evidence="7">
    <location>
        <begin position="265"/>
        <end position="360"/>
    </location>
</feature>
<feature type="compositionally biased region" description="Polar residues" evidence="7">
    <location>
        <begin position="3543"/>
        <end position="3560"/>
    </location>
</feature>
<feature type="compositionally biased region" description="Polar residues" evidence="7">
    <location>
        <begin position="3285"/>
        <end position="3301"/>
    </location>
</feature>
<feature type="compositionally biased region" description="Polar residues" evidence="7">
    <location>
        <begin position="3623"/>
        <end position="3637"/>
    </location>
</feature>
<feature type="compositionally biased region" description="Polar residues" evidence="7">
    <location>
        <begin position="3432"/>
        <end position="3449"/>
    </location>
</feature>
<feature type="compositionally biased region" description="Polar residues" evidence="7">
    <location>
        <begin position="1923"/>
        <end position="1977"/>
    </location>
</feature>
<gene>
    <name evidence="10" type="ORF">PGT21_030227</name>
</gene>
<feature type="compositionally biased region" description="Low complexity" evidence="7">
    <location>
        <begin position="3569"/>
        <end position="3579"/>
    </location>
</feature>
<feature type="compositionally biased region" description="Basic and acidic residues" evidence="7">
    <location>
        <begin position="3002"/>
        <end position="3015"/>
    </location>
</feature>
<evidence type="ECO:0000259" key="9">
    <source>
        <dbReference type="SMART" id="SM00317"/>
    </source>
</evidence>
<feature type="compositionally biased region" description="Polar residues" evidence="7">
    <location>
        <begin position="874"/>
        <end position="885"/>
    </location>
</feature>
<feature type="region of interest" description="Disordered" evidence="7">
    <location>
        <begin position="1795"/>
        <end position="1814"/>
    </location>
</feature>
<feature type="region of interest" description="Disordered" evidence="7">
    <location>
        <begin position="3496"/>
        <end position="3687"/>
    </location>
</feature>
<feature type="compositionally biased region" description="Basic and acidic residues" evidence="7">
    <location>
        <begin position="729"/>
        <end position="745"/>
    </location>
</feature>
<dbReference type="GO" id="GO:0008270">
    <property type="term" value="F:zinc ion binding"/>
    <property type="evidence" value="ECO:0007669"/>
    <property type="project" value="UniProtKB-KW"/>
</dbReference>
<feature type="compositionally biased region" description="Acidic residues" evidence="7">
    <location>
        <begin position="2099"/>
        <end position="2109"/>
    </location>
</feature>
<feature type="compositionally biased region" description="Basic and acidic residues" evidence="7">
    <location>
        <begin position="3060"/>
        <end position="3075"/>
    </location>
</feature>
<evidence type="ECO:0000256" key="7">
    <source>
        <dbReference type="SAM" id="MobiDB-lite"/>
    </source>
</evidence>
<feature type="compositionally biased region" description="Polar residues" evidence="7">
    <location>
        <begin position="20"/>
        <end position="41"/>
    </location>
</feature>
<feature type="region of interest" description="Disordered" evidence="7">
    <location>
        <begin position="3124"/>
        <end position="3324"/>
    </location>
</feature>
<feature type="compositionally biased region" description="Polar residues" evidence="7">
    <location>
        <begin position="410"/>
        <end position="420"/>
    </location>
</feature>
<feature type="compositionally biased region" description="Basic and acidic residues" evidence="7">
    <location>
        <begin position="2978"/>
        <end position="2991"/>
    </location>
</feature>
<feature type="domain" description="Zinc finger PHD-type" evidence="8">
    <location>
        <begin position="1056"/>
        <end position="1100"/>
    </location>
</feature>
<feature type="region of interest" description="Disordered" evidence="7">
    <location>
        <begin position="2806"/>
        <end position="2848"/>
    </location>
</feature>
<feature type="compositionally biased region" description="Basic and acidic residues" evidence="7">
    <location>
        <begin position="1978"/>
        <end position="1988"/>
    </location>
</feature>
<feature type="region of interest" description="Disordered" evidence="7">
    <location>
        <begin position="2043"/>
        <end position="2137"/>
    </location>
</feature>
<feature type="compositionally biased region" description="Polar residues" evidence="7">
    <location>
        <begin position="3581"/>
        <end position="3591"/>
    </location>
</feature>
<reference evidence="10 11" key="1">
    <citation type="submission" date="2019-05" db="EMBL/GenBank/DDBJ databases">
        <title>Emergence of the Ug99 lineage of the wheat stem rust pathogen through somatic hybridization.</title>
        <authorList>
            <person name="Li F."/>
            <person name="Upadhyaya N.M."/>
            <person name="Sperschneider J."/>
            <person name="Matny O."/>
            <person name="Nguyen-Phuc H."/>
            <person name="Mago R."/>
            <person name="Raley C."/>
            <person name="Miller M.E."/>
            <person name="Silverstein K.A.T."/>
            <person name="Henningsen E."/>
            <person name="Hirsch C.D."/>
            <person name="Visser B."/>
            <person name="Pretorius Z.A."/>
            <person name="Steffenson B.J."/>
            <person name="Schwessinger B."/>
            <person name="Dodds P.N."/>
            <person name="Figueroa M."/>
        </authorList>
    </citation>
    <scope>NUCLEOTIDE SEQUENCE [LARGE SCALE GENOMIC DNA]</scope>
    <source>
        <strain evidence="10">21-0</strain>
    </source>
</reference>
<feature type="compositionally biased region" description="Basic and acidic residues" evidence="7">
    <location>
        <begin position="2193"/>
        <end position="2202"/>
    </location>
</feature>
<feature type="compositionally biased region" description="Polar residues" evidence="7">
    <location>
        <begin position="3165"/>
        <end position="3175"/>
    </location>
</feature>
<feature type="region of interest" description="Disordered" evidence="7">
    <location>
        <begin position="2280"/>
        <end position="2320"/>
    </location>
</feature>
<feature type="region of interest" description="Disordered" evidence="7">
    <location>
        <begin position="1279"/>
        <end position="1303"/>
    </location>
</feature>
<feature type="region of interest" description="Disordered" evidence="7">
    <location>
        <begin position="2736"/>
        <end position="2778"/>
    </location>
</feature>
<dbReference type="InterPro" id="IPR001214">
    <property type="entry name" value="SET_dom"/>
</dbReference>
<feature type="region of interest" description="Disordered" evidence="7">
    <location>
        <begin position="3736"/>
        <end position="3798"/>
    </location>
</feature>
<name>A0A5B0QP26_PUCGR</name>
<feature type="region of interest" description="Disordered" evidence="7">
    <location>
        <begin position="834"/>
        <end position="910"/>
    </location>
</feature>
<feature type="compositionally biased region" description="Low complexity" evidence="7">
    <location>
        <begin position="2541"/>
        <end position="2550"/>
    </location>
</feature>
<dbReference type="Pfam" id="PF20826">
    <property type="entry name" value="PHD_5"/>
    <property type="match status" value="1"/>
</dbReference>
<feature type="region of interest" description="Disordered" evidence="7">
    <location>
        <begin position="1573"/>
        <end position="1604"/>
    </location>
</feature>
<feature type="compositionally biased region" description="Polar residues" evidence="7">
    <location>
        <begin position="3646"/>
        <end position="3656"/>
    </location>
</feature>
<evidence type="ECO:0000256" key="4">
    <source>
        <dbReference type="ARBA" id="ARBA00022771"/>
    </source>
</evidence>
<dbReference type="Gene3D" id="2.170.270.10">
    <property type="entry name" value="SET domain"/>
    <property type="match status" value="1"/>
</dbReference>
<feature type="compositionally biased region" description="Polar residues" evidence="7">
    <location>
        <begin position="502"/>
        <end position="517"/>
    </location>
</feature>
<dbReference type="Proteomes" id="UP000324748">
    <property type="component" value="Unassembled WGS sequence"/>
</dbReference>
<dbReference type="InterPro" id="IPR011011">
    <property type="entry name" value="Znf_FYVE_PHD"/>
</dbReference>
<sequence>MPTKETSIGEASRSIPPVSRSAQPLHNPSGFTSTRTRSVGNYHQPPSHQLNSPHHPPLSPSHPNLLSSAAQVRSNLTNTYSNPSARHPPYGDHYQLLPQPPPPPNHYRHQKPSPTSSTLPHPSDTPSKQTHHLQNLSSQHCLPPEEPRKIAGFKRKSSASPSPELHPENNNHLHQSNDAPNRRTSSAWGLSSSPHSTGNHHLIQLSSIRQADPPPFTSIFVRLLIVFSDHSSQDYHQSSYYPTQPQNFKALPSEACESVPSSLAGLLSTTHHPGAPRPPTEPHQIDVPDPTPVESSMSRRDPNRSRGRATINKPSTSQINPQIHHPSTPLSSASQRPLSAEQQWSSHHRSSVGSSPQIPRTAMLSTLDPVEGSTRLAYSKPSTPLNTNQTLPERTSTAYGHPYRPENHHNAGSNDSQQPRSPAVYYHSYSTHRQPLHHQHHQVVYPSPVSHDHRPELSLRTNFSQPAIRHSSLSTPDGHSHSALSPSRADPDPKPSYRLSHHQSPSYEHQFLHPSQNRPHHPDTSRPSPSISNNSLPYQTSRPSTSSSHTNQHMSVGVVSQQSRPSHNVDSPTASPDRPRLYQPEPRRVAPSSPDLQLQISPRHQNADLYPSQAPTERLSQQPFRSSHPQPPSSAHASPDAHFNSPRQFDHNFEQLHSSAQGPPRHRSSRSTDLSNHAQPFRQPRPQPVYMHELSPKFHHPPGHSSQAESSFHRNQHAATERPQQPSSHEPEGSPRARLPSDRSVGEQPRFGLPLPENITVQHATYLRREPLASPTAMPPHPPYPSPLQRQPVSAHYEHQHRQNTGQHRQVTQMKPPSTKILNSTVIGADQFPDVRPTVGSSHGALSVHQVGRSQARSNGLPTPHEYPFDISQGLHTQHKNNGMASSHPRRNSRPGKVAKADERSNTSNLQIRTQAVAHTAEMLPNYADASNASSSNKPGGGREKLSKSSPKASLLERPKSKGLPNVPQPRTMAQAGFSTDSRKPKFPPLRRPSSPSSKYSHNKSKDVIEDVSPESSRPTVAPTTTASIAECDSSTEPSSTGDEAADDMADDGVIRCICSVTTDDGFTIQCETCEVWQHAVCVNVPIDEVPEHYFCDRCDPSPERRKQLIEMAPQAERIQRQRIKKEADARSQDQPTEENSIAHGSPSPSNPPGVDEQDESLADSPAASTAMSRVSSGVCVNESLQGEPSGQSPNSNAKGKTKAASSGHLEKLQTAAYPDNGLGLSGLQDSPTSLSAPRVDESSLPREPIPRKPGRKPNKFSQPKPHVFKQPLDQAISGLTGNNILDSENNPSAANGADTDDKYEPWRYEYTPTLKDLYMDADVKSQVQQLIMQYMRLRSSCEDTILVGSDAELAAQEIDSAEKTRLPPPIKPLSTSTEPCRSPIQVLDHLTQTSDTPLKSQRPVPPAFTSTQFLPVTMSELPTPSRLMIKPIPPATINLFPSLATNPFCPTFSNSLNNSSTSSLPRLITHGVFSAQQIPRGSFIASLTGSITTIKKYTEDVYNQYPSLGCNKPYVKFFKSTKLDNRFLRDEDSAQIDDGLVIDSRQYGNEMRFVRNGCHPNAFINIIMTPQAPCSRDPQPPDGSAISRSGTPSSRTCAFPTSGLDRHHHSNNLWSTGDRDHSLPWEVSFGIFAASDISRRDEIILPWEWDDQHLVHLLPRLLSHSITFEAQQQRSPALPPVRLQFLPWSTNDLKLLSCKLAAVTLTFFGLMFCGCERKRSCAVNLMWKVGCLSAGEPMFPTHQDGSLDIEASELTPITSLKERQETRLPLTFEERLRLVLYSFLEQPNPVPLKISRHPNSAANPPTISRPKKQKVDLGPLLGLRRDWWLYPPVKPEQADTSQLDKTITKKQKRPRSRSVANRKPSVHKIRRVSDVGELRQPGLTMTNSLPENKVSLPAVETSQASNLHPTSLAQAELPVTDPDSQTSLQAQSAQPSHHNIPLSSPPASQDPSHVNLQSSTALPVTAHDTSQCNLTRQQEDRDTRPEDCVSEGMDASSRVVSQLNQVFQSELSTVGDEDLPGQSVQACEAQSDVQTAFEAKPSMEVATDSQLAASQEKHTLQGTADLPERSSPHVEADGPPCPPADVLFEQTKPSSPPEEGEVQEEEGYSQETAEQLPTHNSPPGPTPGYQFPQSVSDASKLEEIFQRAPGVEPEPGDPSEAGHRGQVIDGIVNTMVLASDPPSQFSPQNEIRNPENQRHTLESSITELPSPGQVDEAIVTDHHLVNVSGPQDSPGFDAQHHETDGSAGAPPDRSHVAKIPISCQTSPSELAISILAQDVSQPPGSVPDLTPEPMVTSPKSLGVQESHVSSVTQNDKPDSATKADFFRKLSEPLCDVDTSEVGRIEGDDCEASTIENQGANPTADIVSNVTDQLISAEEGKTLDLPSQTGIRPSPDSLLSPPLNQAVEQMRADSPARLSQRSVSTGCESHFDAQDESALSQPSEASEEQLLDSDASTTILGSSDEEMLSSHTPRYLNNRKRIRSKNILKPPPRVANGKKPGSIQAQRSSGLPAGSMTRLNKPEVQAVNKLKPLSVGYPKGNSNKTSSLSDLDSDDDTRDNSTDPVAKESSSKMRLIIRSSSPSENEVDQLDKVTDSKQRRRSKVSPIPSLSSAPDPTSNSYAHAVAKKMERPGPAPASISSVPCSLESHPYQRTSNNGAVKSAEQIIPDHPDHGVPNAPPKPVAVNSTFGVPERPENTFSAAALPLAIIEKQESDSPEPNGQGSSISIDCSADAQLSDLLPDPNIPAPELNPPADPCKNTSLRSPVEKSQAQLKKAAPKRISLKDYRSRKVSESVVITPLANPLIHFTTKRPTPTTPIEESQRKQPPPPLIPALPPLLPPSSQSQPLLPLSPRKLELVASVLKKEEKDRARSSKDGELKSEDRIPEVATTLPKSPSSATRAAPDDNAETCDVPVKEVDLKKSPNQTAVGLTRINSELQQVKISSQDGEGPVVGAYEDDIDGVAIESMSTPSEDELDDEGRQQEGLVHREEPVSNQEQQEMLGQEKEEARSEKKQLPDQAQQKKCNEVIQRVLGEEEPEPPKEEQMPATKQGERLQVQKLGVEESHSQQRGPDRSRTTNALKETKLPVIDEATRQPIRDAKITSPVSIEHDDQMEVDDVHSCPEMKTLAPDQPLPPRPAEHIVRDDEKISDHTPAIKAERAECPTSVGTAIQSVQPEDNGEEDMDISPTVVQHPPPPKPRLSLADYRLRKVRRPSVPEEPRPSQSMSPSVTDVELSRVNRQSSIASPQSLQQIPLQNTQPSQQETENQQSNTSSSSAPVADEARQSPASSSRPNQSPLPSQQSEHKPNVDNAELTDTTVNATTDLCPTDTSMYFPPISPSILMAVESPRSPQMKSSPSPPGSPSEETSVGHANHLAASCPPSQHSPSRTLLDFALAGDLKPRITNQPILPRLALSTSKTSDPETLNDRPPGQTALSAPESISTLSPSHRQSSLKSPSTSSTSQANISQCNRPDHPKSSPSVHLSSLPVAMPSNALVHQHQKPNPAVNGGSQPTPIGFNAPNLRVQTPSEGTFPGPHGDQPVTHPPSSRLMQGPSSQRSPTIPLSPLVYKPSISPASPASAELQPNSRGSSNMPHGLNRDPPSRTLRAPPNPNSSRASWPPESAGPSSHNNHQYSSQGPTGAAHVAVTTKNFSDMPSNPTLPPHPSHSAGAPRNSPYHYPPHRGGGGFAPMRHFSGHRATTTPIMGTSGPGPPGTFRQSQQSSNEGIERARYDGMLRGPIHSHSSSYPVRGRAKVRGVGHSSSSYWPLENNPGGGGVGGNVNGGNNSAGRGFGGPPRNDR</sequence>
<dbReference type="SUPFAM" id="SSF57903">
    <property type="entry name" value="FYVE/PHD zinc finger"/>
    <property type="match status" value="1"/>
</dbReference>
<feature type="region of interest" description="Disordered" evidence="7">
    <location>
        <begin position="2178"/>
        <end position="2256"/>
    </location>
</feature>
<dbReference type="PANTHER" id="PTHR15856:SF51">
    <property type="entry name" value="MBD-R2"/>
    <property type="match status" value="1"/>
</dbReference>
<feature type="compositionally biased region" description="Polar residues" evidence="7">
    <location>
        <begin position="1014"/>
        <end position="1042"/>
    </location>
</feature>
<feature type="region of interest" description="Disordered" evidence="7">
    <location>
        <begin position="1"/>
        <end position="197"/>
    </location>
</feature>
<organism evidence="10 11">
    <name type="scientific">Puccinia graminis f. sp. tritici</name>
    <dbReference type="NCBI Taxonomy" id="56615"/>
    <lineage>
        <taxon>Eukaryota</taxon>
        <taxon>Fungi</taxon>
        <taxon>Dikarya</taxon>
        <taxon>Basidiomycota</taxon>
        <taxon>Pucciniomycotina</taxon>
        <taxon>Pucciniomycetes</taxon>
        <taxon>Pucciniales</taxon>
        <taxon>Pucciniaceae</taxon>
        <taxon>Puccinia</taxon>
    </lineage>
</organism>
<feature type="region of interest" description="Disordered" evidence="7">
    <location>
        <begin position="3341"/>
        <end position="3385"/>
    </location>
</feature>
<feature type="compositionally biased region" description="Low complexity" evidence="7">
    <location>
        <begin position="2393"/>
        <end position="2403"/>
    </location>
</feature>
<feature type="compositionally biased region" description="Polar residues" evidence="7">
    <location>
        <begin position="2417"/>
        <end position="2427"/>
    </location>
</feature>
<feature type="region of interest" description="Disordered" evidence="7">
    <location>
        <begin position="374"/>
        <end position="422"/>
    </location>
</feature>
<feature type="compositionally biased region" description="Low complexity" evidence="7">
    <location>
        <begin position="3451"/>
        <end position="3461"/>
    </location>
</feature>
<keyword evidence="4" id="KW-0863">Zinc-finger</keyword>
<evidence type="ECO:0000256" key="3">
    <source>
        <dbReference type="ARBA" id="ARBA00022737"/>
    </source>
</evidence>
<dbReference type="InterPro" id="IPR019786">
    <property type="entry name" value="Zinc_finger_PHD-type_CS"/>
</dbReference>
<feature type="compositionally biased region" description="Basic residues" evidence="7">
    <location>
        <begin position="2477"/>
        <end position="2486"/>
    </location>
</feature>
<evidence type="ECO:0000313" key="10">
    <source>
        <dbReference type="EMBL" id="KAA1115046.1"/>
    </source>
</evidence>
<dbReference type="InterPro" id="IPR013083">
    <property type="entry name" value="Znf_RING/FYVE/PHD"/>
</dbReference>
<feature type="compositionally biased region" description="Pro residues" evidence="7">
    <location>
        <begin position="2743"/>
        <end position="2755"/>
    </location>
</feature>
<feature type="region of interest" description="Disordered" evidence="7">
    <location>
        <begin position="2941"/>
        <end position="3112"/>
    </location>
</feature>
<feature type="region of interest" description="Disordered" evidence="7">
    <location>
        <begin position="469"/>
        <end position="597"/>
    </location>
</feature>
<feature type="compositionally biased region" description="Polar residues" evidence="7">
    <location>
        <begin position="172"/>
        <end position="197"/>
    </location>
</feature>
<feature type="compositionally biased region" description="Polar residues" evidence="7">
    <location>
        <begin position="312"/>
        <end position="321"/>
    </location>
</feature>
<feature type="domain" description="SET" evidence="9">
    <location>
        <begin position="1458"/>
        <end position="1655"/>
    </location>
</feature>
<dbReference type="GO" id="GO:0005634">
    <property type="term" value="C:nucleus"/>
    <property type="evidence" value="ECO:0007669"/>
    <property type="project" value="UniProtKB-SubCell"/>
</dbReference>
<feature type="compositionally biased region" description="Gly residues" evidence="7">
    <location>
        <begin position="3770"/>
        <end position="3780"/>
    </location>
</feature>
<feature type="compositionally biased region" description="Polar residues" evidence="7">
    <location>
        <begin position="3413"/>
        <end position="3422"/>
    </location>
</feature>
<evidence type="ECO:0000256" key="1">
    <source>
        <dbReference type="ARBA" id="ARBA00004123"/>
    </source>
</evidence>
<accession>A0A5B0QP26</accession>
<dbReference type="SUPFAM" id="SSF82199">
    <property type="entry name" value="SET domain"/>
    <property type="match status" value="1"/>
</dbReference>
<proteinExistence type="predicted"/>
<feature type="region of interest" description="Disordered" evidence="7">
    <location>
        <begin position="929"/>
        <end position="1047"/>
    </location>
</feature>
<evidence type="ECO:0008006" key="12">
    <source>
        <dbReference type="Google" id="ProtNLM"/>
    </source>
</evidence>
<evidence type="ECO:0000313" key="11">
    <source>
        <dbReference type="Proteomes" id="UP000324748"/>
    </source>
</evidence>
<feature type="compositionally biased region" description="Polar residues" evidence="7">
    <location>
        <begin position="328"/>
        <end position="344"/>
    </location>
</feature>
<dbReference type="InterPro" id="IPR001965">
    <property type="entry name" value="Znf_PHD"/>
</dbReference>
<feature type="compositionally biased region" description="Basic and acidic residues" evidence="7">
    <location>
        <begin position="577"/>
        <end position="588"/>
    </location>
</feature>
<comment type="caution">
    <text evidence="10">The sequence shown here is derived from an EMBL/GenBank/DDBJ whole genome shotgun (WGS) entry which is preliminary data.</text>
</comment>
<feature type="region of interest" description="Disordered" evidence="7">
    <location>
        <begin position="1921"/>
        <end position="1996"/>
    </location>
</feature>
<feature type="region of interest" description="Disordered" evidence="7">
    <location>
        <begin position="3409"/>
        <end position="3484"/>
    </location>
</feature>
<feature type="compositionally biased region" description="Polar residues" evidence="7">
    <location>
        <begin position="2810"/>
        <end position="2819"/>
    </location>
</feature>
<feature type="compositionally biased region" description="Polar residues" evidence="7">
    <location>
        <begin position="1167"/>
        <end position="1176"/>
    </location>
</feature>
<feature type="compositionally biased region" description="Polar residues" evidence="7">
    <location>
        <begin position="2758"/>
        <end position="2772"/>
    </location>
</feature>
<feature type="region of interest" description="Disordered" evidence="7">
    <location>
        <begin position="2377"/>
        <end position="2656"/>
    </location>
</feature>
<dbReference type="InterPro" id="IPR043449">
    <property type="entry name" value="PHF20-like"/>
</dbReference>
<dbReference type="SMART" id="SM00249">
    <property type="entry name" value="PHD"/>
    <property type="match status" value="1"/>
</dbReference>
<keyword evidence="2" id="KW-0479">Metal-binding</keyword>
<feature type="region of interest" description="Disordered" evidence="7">
    <location>
        <begin position="795"/>
        <end position="816"/>
    </location>
</feature>
<feature type="compositionally biased region" description="Low complexity" evidence="7">
    <location>
        <begin position="3346"/>
        <end position="3355"/>
    </location>
</feature>
<feature type="compositionally biased region" description="Low complexity" evidence="7">
    <location>
        <begin position="43"/>
        <end position="53"/>
    </location>
</feature>
<dbReference type="Pfam" id="PF00856">
    <property type="entry name" value="SET"/>
    <property type="match status" value="1"/>
</dbReference>
<feature type="compositionally biased region" description="Polar residues" evidence="7">
    <location>
        <begin position="852"/>
        <end position="861"/>
    </location>
</feature>
<dbReference type="CDD" id="cd15550">
    <property type="entry name" value="PHD_MLL5"/>
    <property type="match status" value="1"/>
</dbReference>
<feature type="region of interest" description="Disordered" evidence="7">
    <location>
        <begin position="2863"/>
        <end position="2918"/>
    </location>
</feature>
<feature type="compositionally biased region" description="Polar residues" evidence="7">
    <location>
        <begin position="803"/>
        <end position="816"/>
    </location>
</feature>
<feature type="compositionally biased region" description="Polar residues" evidence="7">
    <location>
        <begin position="615"/>
        <end position="625"/>
    </location>
</feature>
<evidence type="ECO:0000256" key="6">
    <source>
        <dbReference type="ARBA" id="ARBA00023242"/>
    </source>
</evidence>
<feature type="compositionally biased region" description="Polar residues" evidence="7">
    <location>
        <begin position="469"/>
        <end position="485"/>
    </location>
</feature>
<feature type="region of interest" description="Disordered" evidence="7">
    <location>
        <begin position="615"/>
        <end position="756"/>
    </location>
</feature>
<protein>
    <recommendedName>
        <fullName evidence="12">Zinc finger PHD-type domain-containing protein</fullName>
    </recommendedName>
</protein>
<feature type="compositionally biased region" description="Polar residues" evidence="7">
    <location>
        <begin position="2182"/>
        <end position="2192"/>
    </location>
</feature>
<keyword evidence="3" id="KW-0677">Repeat</keyword>
<feature type="compositionally biased region" description="Polar residues" evidence="7">
    <location>
        <begin position="1183"/>
        <end position="1199"/>
    </location>
</feature>
<dbReference type="OrthoDB" id="79252at2759"/>
<evidence type="ECO:0000256" key="2">
    <source>
        <dbReference type="ARBA" id="ARBA00022723"/>
    </source>
</evidence>
<feature type="compositionally biased region" description="Polar residues" evidence="7">
    <location>
        <begin position="1587"/>
        <end position="1597"/>
    </location>
</feature>
<dbReference type="PANTHER" id="PTHR15856">
    <property type="entry name" value="PHD FINGER PROTEIN 20-RELATED"/>
    <property type="match status" value="1"/>
</dbReference>
<dbReference type="SMART" id="SM00317">
    <property type="entry name" value="SET"/>
    <property type="match status" value="1"/>
</dbReference>
<feature type="compositionally biased region" description="Basic and acidic residues" evidence="7">
    <location>
        <begin position="1239"/>
        <end position="1251"/>
    </location>
</feature>
<feature type="compositionally biased region" description="Low complexity" evidence="7">
    <location>
        <begin position="633"/>
        <end position="642"/>
    </location>
</feature>
<evidence type="ECO:0000256" key="5">
    <source>
        <dbReference type="ARBA" id="ARBA00022833"/>
    </source>
</evidence>
<feature type="compositionally biased region" description="Low complexity" evidence="7">
    <location>
        <begin position="3255"/>
        <end position="3275"/>
    </location>
</feature>
<feature type="compositionally biased region" description="Basic and acidic residues" evidence="7">
    <location>
        <begin position="2067"/>
        <end position="2077"/>
    </location>
</feature>
<feature type="compositionally biased region" description="Pro residues" evidence="7">
    <location>
        <begin position="2825"/>
        <end position="2839"/>
    </location>
</feature>
<feature type="compositionally biased region" description="Basic and acidic residues" evidence="7">
    <location>
        <begin position="2558"/>
        <end position="2571"/>
    </location>
</feature>
<feature type="compositionally biased region" description="Polar residues" evidence="7">
    <location>
        <begin position="1798"/>
        <end position="1807"/>
    </location>
</feature>
<dbReference type="GO" id="GO:0006357">
    <property type="term" value="P:regulation of transcription by RNA polymerase II"/>
    <property type="evidence" value="ECO:0007669"/>
    <property type="project" value="TreeGrafter"/>
</dbReference>
<feature type="region of interest" description="Disordered" evidence="7">
    <location>
        <begin position="1839"/>
        <end position="1894"/>
    </location>
</feature>
<feature type="compositionally biased region" description="Polar residues" evidence="7">
    <location>
        <begin position="3237"/>
        <end position="3254"/>
    </location>
</feature>
<feature type="region of interest" description="Disordered" evidence="7">
    <location>
        <begin position="1114"/>
        <end position="1267"/>
    </location>
</feature>
<feature type="compositionally biased region" description="Polar residues" evidence="7">
    <location>
        <begin position="2608"/>
        <end position="2621"/>
    </location>
</feature>
<feature type="compositionally biased region" description="Polar residues" evidence="7">
    <location>
        <begin position="69"/>
        <end position="84"/>
    </location>
</feature>
<dbReference type="PROSITE" id="PS01359">
    <property type="entry name" value="ZF_PHD_1"/>
    <property type="match status" value="1"/>
</dbReference>
<evidence type="ECO:0000259" key="8">
    <source>
        <dbReference type="SMART" id="SM00249"/>
    </source>
</evidence>
<feature type="compositionally biased region" description="Polar residues" evidence="7">
    <location>
        <begin position="3313"/>
        <end position="3324"/>
    </location>
</feature>
<dbReference type="InterPro" id="IPR046341">
    <property type="entry name" value="SET_dom_sf"/>
</dbReference>
<feature type="compositionally biased region" description="Polar residues" evidence="7">
    <location>
        <begin position="525"/>
        <end position="574"/>
    </location>
</feature>
<dbReference type="Gene3D" id="3.30.40.10">
    <property type="entry name" value="Zinc/RING finger domain, C3HC4 (zinc finger)"/>
    <property type="match status" value="1"/>
</dbReference>
<comment type="subcellular location">
    <subcellularLocation>
        <location evidence="1">Nucleus</location>
    </subcellularLocation>
</comment>
<feature type="compositionally biased region" description="Basic and acidic residues" evidence="7">
    <location>
        <begin position="2863"/>
        <end position="2885"/>
    </location>
</feature>
<keyword evidence="5" id="KW-0862">Zinc</keyword>
<keyword evidence="11" id="KW-1185">Reference proteome</keyword>
<feature type="compositionally biased region" description="Low complexity" evidence="7">
    <location>
        <begin position="112"/>
        <end position="127"/>
    </location>
</feature>
<feature type="compositionally biased region" description="Polar residues" evidence="7">
    <location>
        <begin position="1279"/>
        <end position="1294"/>
    </location>
</feature>